<reference evidence="1 2" key="1">
    <citation type="journal article" date="2018" name="BMC Genomics">
        <title>Comparative genome analyses reveal sequence features reflecting distinct modes of host-adaptation between dicot and monocot powdery mildew.</title>
        <authorList>
            <person name="Wu Y."/>
            <person name="Ma X."/>
            <person name="Pan Z."/>
            <person name="Kale S.D."/>
            <person name="Song Y."/>
            <person name="King H."/>
            <person name="Zhang Q."/>
            <person name="Presley C."/>
            <person name="Deng X."/>
            <person name="Wei C.I."/>
            <person name="Xiao S."/>
        </authorList>
    </citation>
    <scope>NUCLEOTIDE SEQUENCE [LARGE SCALE GENOMIC DNA]</scope>
    <source>
        <strain evidence="1">UMSG2</strain>
    </source>
</reference>
<evidence type="ECO:0000313" key="2">
    <source>
        <dbReference type="Proteomes" id="UP000286134"/>
    </source>
</evidence>
<dbReference type="Proteomes" id="UP000286134">
    <property type="component" value="Unassembled WGS sequence"/>
</dbReference>
<proteinExistence type="predicted"/>
<protein>
    <submittedName>
        <fullName evidence="1">Putative glycosyl transferase</fullName>
    </submittedName>
</protein>
<name>A0A420I3Y3_9PEZI</name>
<accession>A0A420I3Y3</accession>
<keyword evidence="1" id="KW-0808">Transferase</keyword>
<dbReference type="EMBL" id="MCFK01001954">
    <property type="protein sequence ID" value="RKF64366.1"/>
    <property type="molecule type" value="Genomic_DNA"/>
</dbReference>
<dbReference type="GO" id="GO:0016740">
    <property type="term" value="F:transferase activity"/>
    <property type="evidence" value="ECO:0007669"/>
    <property type="project" value="UniProtKB-KW"/>
</dbReference>
<sequence length="119" mass="14289">MYSEENKYSRLPTERSTLTISQLIRRFQEHFEGEEHRRNMLRERNKVNLRDMFHKNPSREKGLMFNEIVQILRLDGEYQTDSALRNKLYQLAVIFQPVAQIFCNKPIPLVLFATIFMLP</sequence>
<dbReference type="AlphaFoldDB" id="A0A420I3Y3"/>
<organism evidence="1 2">
    <name type="scientific">Erysiphe neolycopersici</name>
    <dbReference type="NCBI Taxonomy" id="212602"/>
    <lineage>
        <taxon>Eukaryota</taxon>
        <taxon>Fungi</taxon>
        <taxon>Dikarya</taxon>
        <taxon>Ascomycota</taxon>
        <taxon>Pezizomycotina</taxon>
        <taxon>Leotiomycetes</taxon>
        <taxon>Erysiphales</taxon>
        <taxon>Erysiphaceae</taxon>
        <taxon>Erysiphe</taxon>
    </lineage>
</organism>
<gene>
    <name evidence="1" type="ORF">OnM2_019041</name>
</gene>
<dbReference type="OrthoDB" id="3600043at2759"/>
<comment type="caution">
    <text evidence="1">The sequence shown here is derived from an EMBL/GenBank/DDBJ whole genome shotgun (WGS) entry which is preliminary data.</text>
</comment>
<evidence type="ECO:0000313" key="1">
    <source>
        <dbReference type="EMBL" id="RKF64366.1"/>
    </source>
</evidence>
<keyword evidence="2" id="KW-1185">Reference proteome</keyword>